<feature type="domain" description="6-phosphogluconate dehydrogenase NADP-binding" evidence="11">
    <location>
        <begin position="7"/>
        <end position="163"/>
    </location>
</feature>
<keyword evidence="4" id="KW-0119">Carbohydrate metabolism</keyword>
<dbReference type="PIRSF" id="PIRSF000103">
    <property type="entry name" value="HIBADH"/>
    <property type="match status" value="1"/>
</dbReference>
<evidence type="ECO:0000256" key="9">
    <source>
        <dbReference type="ARBA" id="ARBA00047312"/>
    </source>
</evidence>
<dbReference type="GO" id="GO:0051287">
    <property type="term" value="F:NAD binding"/>
    <property type="evidence" value="ECO:0007669"/>
    <property type="project" value="InterPro"/>
</dbReference>
<dbReference type="NCBIfam" id="NF043037">
    <property type="entry name" value="ThreonDh"/>
    <property type="match status" value="1"/>
</dbReference>
<dbReference type="EC" id="1.1.1.411" evidence="7"/>
<dbReference type="PANTHER" id="PTHR43060:SF17">
    <property type="entry name" value="L-THREONATE DEHYDROGENASE"/>
    <property type="match status" value="1"/>
</dbReference>
<keyword evidence="1" id="KW-0521">NADP</keyword>
<dbReference type="InterPro" id="IPR006115">
    <property type="entry name" value="6PGDH_NADP-bd"/>
</dbReference>
<accession>A0A1V0GSB4</accession>
<dbReference type="InterPro" id="IPR036291">
    <property type="entry name" value="NAD(P)-bd_dom_sf"/>
</dbReference>
<comment type="similarity">
    <text evidence="6">Belongs to the HIBADH-related family. L-threonate dehydrogenase subfamily.</text>
</comment>
<dbReference type="EMBL" id="CP020442">
    <property type="protein sequence ID" value="ARC36700.1"/>
    <property type="molecule type" value="Genomic_DNA"/>
</dbReference>
<evidence type="ECO:0000259" key="12">
    <source>
        <dbReference type="Pfam" id="PF14833"/>
    </source>
</evidence>
<dbReference type="PROSITE" id="PS00895">
    <property type="entry name" value="3_HYDROXYISOBUT_DH"/>
    <property type="match status" value="1"/>
</dbReference>
<dbReference type="Pfam" id="PF03446">
    <property type="entry name" value="NAD_binding_2"/>
    <property type="match status" value="1"/>
</dbReference>
<evidence type="ECO:0000256" key="7">
    <source>
        <dbReference type="ARBA" id="ARBA00038870"/>
    </source>
</evidence>
<evidence type="ECO:0000256" key="2">
    <source>
        <dbReference type="ARBA" id="ARBA00023002"/>
    </source>
</evidence>
<dbReference type="InterPro" id="IPR015815">
    <property type="entry name" value="HIBADH-related"/>
</dbReference>
<dbReference type="SUPFAM" id="SSF51735">
    <property type="entry name" value="NAD(P)-binding Rossmann-fold domains"/>
    <property type="match status" value="1"/>
</dbReference>
<name>A0A1V0GSB4_9RHOB</name>
<dbReference type="Gene3D" id="3.40.50.720">
    <property type="entry name" value="NAD(P)-binding Rossmann-like Domain"/>
    <property type="match status" value="1"/>
</dbReference>
<dbReference type="InterPro" id="IPR050006">
    <property type="entry name" value="LtnD"/>
</dbReference>
<dbReference type="KEGG" id="pye:A6J80_10135"/>
<dbReference type="AlphaFoldDB" id="A0A1V0GSB4"/>
<evidence type="ECO:0000256" key="3">
    <source>
        <dbReference type="ARBA" id="ARBA00023027"/>
    </source>
</evidence>
<evidence type="ECO:0000256" key="6">
    <source>
        <dbReference type="ARBA" id="ARBA00037979"/>
    </source>
</evidence>
<evidence type="ECO:0000256" key="1">
    <source>
        <dbReference type="ARBA" id="ARBA00022857"/>
    </source>
</evidence>
<dbReference type="RefSeq" id="WP_080621341.1">
    <property type="nucleotide sequence ID" value="NZ_CAWMZI010000001.1"/>
</dbReference>
<dbReference type="GO" id="GO:0050661">
    <property type="term" value="F:NADP binding"/>
    <property type="evidence" value="ECO:0007669"/>
    <property type="project" value="InterPro"/>
</dbReference>
<dbReference type="InterPro" id="IPR008927">
    <property type="entry name" value="6-PGluconate_DH-like_C_sf"/>
</dbReference>
<feature type="active site" evidence="10">
    <location>
        <position position="173"/>
    </location>
</feature>
<dbReference type="PANTHER" id="PTHR43060">
    <property type="entry name" value="3-HYDROXYISOBUTYRATE DEHYDROGENASE-LIKE 1, MITOCHONDRIAL-RELATED"/>
    <property type="match status" value="1"/>
</dbReference>
<dbReference type="InterPro" id="IPR029154">
    <property type="entry name" value="HIBADH-like_NADP-bd"/>
</dbReference>
<dbReference type="STRING" id="147645.A6J80_10135"/>
<gene>
    <name evidence="13" type="ORF">A6J80_10135</name>
</gene>
<comment type="catalytic activity">
    <reaction evidence="9">
        <text>L-threonate + NAD(+) = 2-dehydro-L-erythronate + NADH + H(+)</text>
        <dbReference type="Rhea" id="RHEA:52548"/>
        <dbReference type="ChEBI" id="CHEBI:15378"/>
        <dbReference type="ChEBI" id="CHEBI:57540"/>
        <dbReference type="ChEBI" id="CHEBI:57561"/>
        <dbReference type="ChEBI" id="CHEBI:57945"/>
        <dbReference type="ChEBI" id="CHEBI:136669"/>
        <dbReference type="EC" id="1.1.1.411"/>
    </reaction>
</comment>
<dbReference type="GO" id="GO:0016616">
    <property type="term" value="F:oxidoreductase activity, acting on the CH-OH group of donors, NAD or NADP as acceptor"/>
    <property type="evidence" value="ECO:0007669"/>
    <property type="project" value="InterPro"/>
</dbReference>
<evidence type="ECO:0000256" key="10">
    <source>
        <dbReference type="PIRSR" id="PIRSR000103-1"/>
    </source>
</evidence>
<dbReference type="InterPro" id="IPR002204">
    <property type="entry name" value="3-OH-isobutyrate_DH-rel_CS"/>
</dbReference>
<dbReference type="SUPFAM" id="SSF48179">
    <property type="entry name" value="6-phosphogluconate dehydrogenase C-terminal domain-like"/>
    <property type="match status" value="1"/>
</dbReference>
<evidence type="ECO:0000259" key="11">
    <source>
        <dbReference type="Pfam" id="PF03446"/>
    </source>
</evidence>
<protein>
    <recommendedName>
        <fullName evidence="8">L-threonate dehydrogenase</fullName>
        <ecNumber evidence="7">1.1.1.411</ecNumber>
    </recommendedName>
</protein>
<dbReference type="eggNOG" id="COG2084">
    <property type="taxonomic scope" value="Bacteria"/>
</dbReference>
<reference evidence="13" key="1">
    <citation type="submission" date="2017-12" db="EMBL/GenBank/DDBJ databases">
        <title>FDA dAtabase for Regulatory Grade micrObial Sequences (FDA-ARGOS): Supporting development and validation of Infectious Disease Dx tests.</title>
        <authorList>
            <person name="Campos J."/>
            <person name="Goldberg B."/>
            <person name="Tallon L."/>
            <person name="Sadzewicz L."/>
            <person name="Sengamalay N."/>
            <person name="Ott S."/>
            <person name="Godinez A."/>
            <person name="Nagaraj S."/>
            <person name="Vyas G."/>
            <person name="Aluvathingal J."/>
            <person name="Nadendla S."/>
            <person name="Geyer C."/>
            <person name="Nandy P."/>
            <person name="Hobson J."/>
            <person name="Sichtig H."/>
        </authorList>
    </citation>
    <scope>NUCLEOTIDE SEQUENCE</scope>
    <source>
        <strain evidence="13">FDAARGOS_252</strain>
    </source>
</reference>
<comment type="function">
    <text evidence="5">Catalyzes oxidation of L-threonate to 2-oxo-tetronate. Can use either NAD(+) or NADP(+) as cosubstrate, with a preference for NAD(+).</text>
</comment>
<dbReference type="Pfam" id="PF14833">
    <property type="entry name" value="NAD_binding_11"/>
    <property type="match status" value="1"/>
</dbReference>
<keyword evidence="2" id="KW-0560">Oxidoreductase</keyword>
<evidence type="ECO:0000313" key="14">
    <source>
        <dbReference type="Proteomes" id="UP000191257"/>
    </source>
</evidence>
<keyword evidence="14" id="KW-1185">Reference proteome</keyword>
<evidence type="ECO:0000256" key="8">
    <source>
        <dbReference type="ARBA" id="ARBA00039407"/>
    </source>
</evidence>
<organism evidence="13 14">
    <name type="scientific">Paracoccus yeei</name>
    <dbReference type="NCBI Taxonomy" id="147645"/>
    <lineage>
        <taxon>Bacteria</taxon>
        <taxon>Pseudomonadati</taxon>
        <taxon>Pseudomonadota</taxon>
        <taxon>Alphaproteobacteria</taxon>
        <taxon>Rhodobacterales</taxon>
        <taxon>Paracoccaceae</taxon>
        <taxon>Paracoccus</taxon>
    </lineage>
</organism>
<keyword evidence="3" id="KW-0520">NAD</keyword>
<proteinExistence type="inferred from homology"/>
<feature type="domain" description="3-hydroxyisobutyrate dehydrogenase-like NAD-binding" evidence="12">
    <location>
        <begin position="167"/>
        <end position="286"/>
    </location>
</feature>
<dbReference type="Gene3D" id="1.10.1040.10">
    <property type="entry name" value="N-(1-d-carboxylethyl)-l-norvaline Dehydrogenase, domain 2"/>
    <property type="match status" value="1"/>
</dbReference>
<dbReference type="GO" id="GO:0016054">
    <property type="term" value="P:organic acid catabolic process"/>
    <property type="evidence" value="ECO:0007669"/>
    <property type="project" value="UniProtKB-ARBA"/>
</dbReference>
<dbReference type="Proteomes" id="UP000191257">
    <property type="component" value="Chromosome"/>
</dbReference>
<evidence type="ECO:0000313" key="13">
    <source>
        <dbReference type="EMBL" id="ARC36700.1"/>
    </source>
</evidence>
<sequence>MTDLATTVIGLGSMGLGAALSLARAGIPVTGLDLDPQPGRDLAAAGGRVATTPAEAVQDSDAVFVFLVDAAQTRRVLFQGGAVAAARPGTVFVLCPTMPPDDAVAIAADLTTAGMFAIDAPVSGGAAKAREGAISIMASGPEQAFRRIQPALDAIAARVFRLGEEPGAGSRMKLINQLLAGVHIAAMAEAMVLAAKSGLDLATVQDVIAECAGNSWMFQNRGPQVVRGDYTPFSAVDIFVKDLGIVTDAAQALDTPTPLATAALALYREAAQAGLGRQADASVARILARKAKARLPGDPA</sequence>
<evidence type="ECO:0000256" key="4">
    <source>
        <dbReference type="ARBA" id="ARBA00023277"/>
    </source>
</evidence>
<evidence type="ECO:0000256" key="5">
    <source>
        <dbReference type="ARBA" id="ARBA00037062"/>
    </source>
</evidence>
<dbReference type="InterPro" id="IPR013328">
    <property type="entry name" value="6PGD_dom2"/>
</dbReference>